<dbReference type="Pfam" id="PF00009">
    <property type="entry name" value="GTP_EFTU"/>
    <property type="match status" value="1"/>
</dbReference>
<dbReference type="CDD" id="cd01888">
    <property type="entry name" value="eIF2_gamma"/>
    <property type="match status" value="1"/>
</dbReference>
<dbReference type="InterPro" id="IPR044127">
    <property type="entry name" value="eIF2g_dom_2"/>
</dbReference>
<keyword evidence="9" id="KW-0342">GTP-binding</keyword>
<dbReference type="GO" id="GO:0003743">
    <property type="term" value="F:translation initiation factor activity"/>
    <property type="evidence" value="ECO:0007669"/>
    <property type="project" value="UniProtKB-KW"/>
</dbReference>
<dbReference type="PANTHER" id="PTHR42854:SF3">
    <property type="entry name" value="EUKARYOTIC TRANSLATION INITIATION FACTOR 2 SUBUNIT 3-RELATED"/>
    <property type="match status" value="1"/>
</dbReference>
<dbReference type="InterPro" id="IPR022424">
    <property type="entry name" value="TIF2_gsu"/>
</dbReference>
<dbReference type="Gene3D" id="2.40.30.10">
    <property type="entry name" value="Translation factors"/>
    <property type="match status" value="2"/>
</dbReference>
<dbReference type="Proteomes" id="UP000226592">
    <property type="component" value="Unassembled WGS sequence"/>
</dbReference>
<evidence type="ECO:0000256" key="6">
    <source>
        <dbReference type="ARBA" id="ARBA00022801"/>
    </source>
</evidence>
<dbReference type="InterPro" id="IPR050543">
    <property type="entry name" value="eIF2G"/>
</dbReference>
<dbReference type="SUPFAM" id="SSF52540">
    <property type="entry name" value="P-loop containing nucleoside triphosphate hydrolases"/>
    <property type="match status" value="1"/>
</dbReference>
<evidence type="ECO:0000256" key="1">
    <source>
        <dbReference type="ARBA" id="ARBA00005388"/>
    </source>
</evidence>
<proteinExistence type="inferred from homology"/>
<dbReference type="GO" id="GO:0046872">
    <property type="term" value="F:metal ion binding"/>
    <property type="evidence" value="ECO:0007669"/>
    <property type="project" value="UniProtKB-KW"/>
</dbReference>
<keyword evidence="7" id="KW-0460">Magnesium</keyword>
<evidence type="ECO:0000259" key="11">
    <source>
        <dbReference type="PROSITE" id="PS51722"/>
    </source>
</evidence>
<feature type="domain" description="Tr-type G" evidence="11">
    <location>
        <begin position="23"/>
        <end position="220"/>
    </location>
</feature>
<dbReference type="NCBIfam" id="NF003077">
    <property type="entry name" value="PRK04000.1"/>
    <property type="match status" value="1"/>
</dbReference>
<evidence type="ECO:0000313" key="12">
    <source>
        <dbReference type="EMBL" id="MAG21958.1"/>
    </source>
</evidence>
<dbReference type="EMBL" id="NZBU01000005">
    <property type="protein sequence ID" value="MAG21958.1"/>
    <property type="molecule type" value="Genomic_DNA"/>
</dbReference>
<dbReference type="Gene3D" id="3.40.50.300">
    <property type="entry name" value="P-loop containing nucleotide triphosphate hydrolases"/>
    <property type="match status" value="1"/>
</dbReference>
<keyword evidence="8" id="KW-0648">Protein biosynthesis</keyword>
<dbReference type="InterPro" id="IPR027417">
    <property type="entry name" value="P-loop_NTPase"/>
</dbReference>
<keyword evidence="4" id="KW-0479">Metal-binding</keyword>
<dbReference type="PRINTS" id="PR00315">
    <property type="entry name" value="ELONGATNFCT"/>
</dbReference>
<evidence type="ECO:0000256" key="2">
    <source>
        <dbReference type="ARBA" id="ARBA00011986"/>
    </source>
</evidence>
<evidence type="ECO:0000256" key="10">
    <source>
        <dbReference type="ARBA" id="ARBA00048107"/>
    </source>
</evidence>
<evidence type="ECO:0000256" key="9">
    <source>
        <dbReference type="ARBA" id="ARBA00023134"/>
    </source>
</evidence>
<dbReference type="InterPro" id="IPR009001">
    <property type="entry name" value="Transl_elong_EF1A/Init_IF2_C"/>
</dbReference>
<dbReference type="PROSITE" id="PS51722">
    <property type="entry name" value="G_TR_2"/>
    <property type="match status" value="1"/>
</dbReference>
<dbReference type="SUPFAM" id="SSF50447">
    <property type="entry name" value="Translation proteins"/>
    <property type="match status" value="1"/>
</dbReference>
<dbReference type="InterPro" id="IPR005225">
    <property type="entry name" value="Small_GTP-bd"/>
</dbReference>
<evidence type="ECO:0000256" key="7">
    <source>
        <dbReference type="ARBA" id="ARBA00022842"/>
    </source>
</evidence>
<sequence length="415" mass="44855">MSEKKETKAPKKAKKEKKVEATQAELNIGMIGHVDHGKTSLTQTLTGKWTDTHSEELKRGISIRLGYADITFYKCAKCNEGTFYINKEICPICGKKAKKLRTVSFVDAPGHETLMATMLSGAALMHGAVLVIAANEKCPQPQTEEHLTALKIAGVKNLVVAQNKIDLVDKEEALKSMKAINDFLEKNRYKDVPIIPVAAHFGTNIDLLIETIEKSIPTPKFDLKKPLLMHCARSFDINKPGEKLEKLKGGVLGGSILQGKVKEGDNILISPGPNGKPIETTVVSVSCASGPIKEAHAGGLIAIGTLLDPVITQNDKMRGQVIGLPGKVSKPVTRLDLKVEQVERAVGTKSANIKTNETIVLTVGTMPAVGTVTKYANNSMTVALNNSVVVEKGQKIALSKREATRWRLVAFGIVQ</sequence>
<dbReference type="GO" id="GO:0005525">
    <property type="term" value="F:GTP binding"/>
    <property type="evidence" value="ECO:0007669"/>
    <property type="project" value="UniProtKB-KW"/>
</dbReference>
<keyword evidence="5" id="KW-0547">Nucleotide-binding</keyword>
<dbReference type="InterPro" id="IPR004161">
    <property type="entry name" value="EFTu-like_2"/>
</dbReference>
<comment type="similarity">
    <text evidence="1">Belongs to the TRAFAC class translation factor GTPase superfamily. Classic translation factor GTPase family. EIF2G subfamily.</text>
</comment>
<dbReference type="GO" id="GO:0003924">
    <property type="term" value="F:GTPase activity"/>
    <property type="evidence" value="ECO:0007669"/>
    <property type="project" value="InterPro"/>
</dbReference>
<evidence type="ECO:0000256" key="8">
    <source>
        <dbReference type="ARBA" id="ARBA00022917"/>
    </source>
</evidence>
<keyword evidence="3 12" id="KW-0396">Initiation factor</keyword>
<dbReference type="GO" id="GO:0001731">
    <property type="term" value="P:formation of translation preinitiation complex"/>
    <property type="evidence" value="ECO:0007669"/>
    <property type="project" value="TreeGrafter"/>
</dbReference>
<dbReference type="InterPro" id="IPR000795">
    <property type="entry name" value="T_Tr_GTP-bd_dom"/>
</dbReference>
<comment type="caution">
    <text evidence="12">The sequence shown here is derived from an EMBL/GenBank/DDBJ whole genome shotgun (WGS) entry which is preliminary data.</text>
</comment>
<dbReference type="InterPro" id="IPR044128">
    <property type="entry name" value="eIF2g_GTP-bd"/>
</dbReference>
<dbReference type="Pfam" id="PF09173">
    <property type="entry name" value="eIF2_C"/>
    <property type="match status" value="1"/>
</dbReference>
<evidence type="ECO:0000313" key="13">
    <source>
        <dbReference type="Proteomes" id="UP000226592"/>
    </source>
</evidence>
<dbReference type="GO" id="GO:0005829">
    <property type="term" value="C:cytosol"/>
    <property type="evidence" value="ECO:0007669"/>
    <property type="project" value="TreeGrafter"/>
</dbReference>
<evidence type="ECO:0000256" key="3">
    <source>
        <dbReference type="ARBA" id="ARBA00022540"/>
    </source>
</evidence>
<comment type="catalytic activity">
    <reaction evidence="10">
        <text>GTP + H2O = GDP + phosphate + H(+)</text>
        <dbReference type="Rhea" id="RHEA:19669"/>
        <dbReference type="ChEBI" id="CHEBI:15377"/>
        <dbReference type="ChEBI" id="CHEBI:15378"/>
        <dbReference type="ChEBI" id="CHEBI:37565"/>
        <dbReference type="ChEBI" id="CHEBI:43474"/>
        <dbReference type="ChEBI" id="CHEBI:58189"/>
        <dbReference type="EC" id="3.6.5.3"/>
    </reaction>
</comment>
<dbReference type="EC" id="3.6.5.3" evidence="2"/>
<dbReference type="GO" id="GO:0000049">
    <property type="term" value="F:tRNA binding"/>
    <property type="evidence" value="ECO:0007669"/>
    <property type="project" value="InterPro"/>
</dbReference>
<dbReference type="PANTHER" id="PTHR42854">
    <property type="entry name" value="EUKARYOTIC TRANSLATION INITIATION FACTOR 2 SUBUNIT 3 FAMILY MEMBER"/>
    <property type="match status" value="1"/>
</dbReference>
<organism evidence="12 13">
    <name type="scientific">Candidatus Iainarchaeum sp</name>
    <dbReference type="NCBI Taxonomy" id="3101447"/>
    <lineage>
        <taxon>Archaea</taxon>
        <taxon>Candidatus Iainarchaeota</taxon>
        <taxon>Candidatus Iainarchaeia</taxon>
        <taxon>Candidatus Iainarchaeales</taxon>
        <taxon>Candidatus Iainarchaeaceae</taxon>
        <taxon>Candidatus Iainarchaeum</taxon>
    </lineage>
</organism>
<protein>
    <recommendedName>
        <fullName evidence="2">protein-synthesizing GTPase</fullName>
        <ecNumber evidence="2">3.6.5.3</ecNumber>
    </recommendedName>
</protein>
<dbReference type="CDD" id="cd03688">
    <property type="entry name" value="eIF2_gamma_II"/>
    <property type="match status" value="1"/>
</dbReference>
<evidence type="ECO:0000256" key="4">
    <source>
        <dbReference type="ARBA" id="ARBA00022723"/>
    </source>
</evidence>
<gene>
    <name evidence="12" type="ORF">CL943_01450</name>
</gene>
<reference evidence="13" key="1">
    <citation type="submission" date="2017-09" db="EMBL/GenBank/DDBJ databases">
        <title>The Reconstruction of 2,631 Draft Metagenome-Assembled Genomes from the Global Oceans.</title>
        <authorList>
            <person name="Tully B.J."/>
            <person name="Graham E.D."/>
            <person name="Heidelberg J.F."/>
        </authorList>
    </citation>
    <scope>NUCLEOTIDE SEQUENCE [LARGE SCALE GENOMIC DNA]</scope>
</reference>
<dbReference type="NCBIfam" id="TIGR00231">
    <property type="entry name" value="small_GTP"/>
    <property type="match status" value="1"/>
</dbReference>
<accession>A0A2D6M0K9</accession>
<name>A0A2D6M0K9_9ARCH</name>
<keyword evidence="6" id="KW-0378">Hydrolase</keyword>
<dbReference type="InterPro" id="IPR009000">
    <property type="entry name" value="Transl_B-barrel_sf"/>
</dbReference>
<dbReference type="SUPFAM" id="SSF50465">
    <property type="entry name" value="EF-Tu/eEF-1alpha/eIF2-gamma C-terminal domain"/>
    <property type="match status" value="1"/>
</dbReference>
<dbReference type="InterPro" id="IPR015256">
    <property type="entry name" value="eIF2g_C"/>
</dbReference>
<dbReference type="AlphaFoldDB" id="A0A2D6M0K9"/>
<dbReference type="Pfam" id="PF03144">
    <property type="entry name" value="GTP_EFTU_D2"/>
    <property type="match status" value="1"/>
</dbReference>
<evidence type="ECO:0000256" key="5">
    <source>
        <dbReference type="ARBA" id="ARBA00022741"/>
    </source>
</evidence>
<dbReference type="NCBIfam" id="TIGR03680">
    <property type="entry name" value="eif2g_arch"/>
    <property type="match status" value="1"/>
</dbReference>